<evidence type="ECO:0000256" key="1">
    <source>
        <dbReference type="ARBA" id="ARBA00004651"/>
    </source>
</evidence>
<evidence type="ECO:0000256" key="3">
    <source>
        <dbReference type="ARBA" id="ARBA00007809"/>
    </source>
</evidence>
<comment type="caution">
    <text evidence="14">The sequence shown here is derived from an EMBL/GenBank/DDBJ whole genome shotgun (WGS) entry which is preliminary data.</text>
</comment>
<evidence type="ECO:0000313" key="14">
    <source>
        <dbReference type="EMBL" id="ORX85126.1"/>
    </source>
</evidence>
<comment type="subcellular location">
    <subcellularLocation>
        <location evidence="1">Cell membrane</location>
        <topology evidence="1">Multi-pass membrane protein</topology>
    </subcellularLocation>
    <subcellularLocation>
        <location evidence="2">Golgi apparatus membrane</location>
        <topology evidence="2">Multi-pass membrane protein</topology>
    </subcellularLocation>
</comment>
<evidence type="ECO:0000256" key="12">
    <source>
        <dbReference type="ARBA" id="ARBA00023136"/>
    </source>
</evidence>
<organism evidence="14 15">
    <name type="scientific">Anaeromyces robustus</name>
    <dbReference type="NCBI Taxonomy" id="1754192"/>
    <lineage>
        <taxon>Eukaryota</taxon>
        <taxon>Fungi</taxon>
        <taxon>Fungi incertae sedis</taxon>
        <taxon>Chytridiomycota</taxon>
        <taxon>Chytridiomycota incertae sedis</taxon>
        <taxon>Neocallimastigomycetes</taxon>
        <taxon>Neocallimastigales</taxon>
        <taxon>Neocallimastigaceae</taxon>
        <taxon>Anaeromyces</taxon>
    </lineage>
</organism>
<evidence type="ECO:0000256" key="13">
    <source>
        <dbReference type="SAM" id="Phobius"/>
    </source>
</evidence>
<dbReference type="PANTHER" id="PTHR10791:SF30">
    <property type="entry name" value="SUGAR TRANSPORTER SWEET1"/>
    <property type="match status" value="1"/>
</dbReference>
<keyword evidence="11" id="KW-0333">Golgi apparatus</keyword>
<dbReference type="InterPro" id="IPR047664">
    <property type="entry name" value="SWEET"/>
</dbReference>
<dbReference type="Proteomes" id="UP000193944">
    <property type="component" value="Unassembled WGS sequence"/>
</dbReference>
<keyword evidence="7" id="KW-0762">Sugar transport</keyword>
<keyword evidence="6" id="KW-1003">Cell membrane</keyword>
<evidence type="ECO:0000256" key="5">
    <source>
        <dbReference type="ARBA" id="ARBA00022448"/>
    </source>
</evidence>
<keyword evidence="12 13" id="KW-0472">Membrane</keyword>
<dbReference type="OrthoDB" id="409725at2759"/>
<dbReference type="GO" id="GO:0000139">
    <property type="term" value="C:Golgi membrane"/>
    <property type="evidence" value="ECO:0007669"/>
    <property type="project" value="UniProtKB-SubCell"/>
</dbReference>
<protein>
    <recommendedName>
        <fullName evidence="4">Sugar transporter SWEET1</fullName>
    </recommendedName>
</protein>
<feature type="transmembrane region" description="Helical" evidence="13">
    <location>
        <begin position="156"/>
        <end position="177"/>
    </location>
</feature>
<evidence type="ECO:0000256" key="6">
    <source>
        <dbReference type="ARBA" id="ARBA00022475"/>
    </source>
</evidence>
<dbReference type="GO" id="GO:0005886">
    <property type="term" value="C:plasma membrane"/>
    <property type="evidence" value="ECO:0007669"/>
    <property type="project" value="UniProtKB-SubCell"/>
</dbReference>
<feature type="transmembrane region" description="Helical" evidence="13">
    <location>
        <begin position="35"/>
        <end position="55"/>
    </location>
</feature>
<dbReference type="GO" id="GO:0051119">
    <property type="term" value="F:sugar transmembrane transporter activity"/>
    <property type="evidence" value="ECO:0007669"/>
    <property type="project" value="InterPro"/>
</dbReference>
<keyword evidence="10 13" id="KW-1133">Transmembrane helix</keyword>
<dbReference type="PANTHER" id="PTHR10791">
    <property type="entry name" value="RAG1-ACTIVATING PROTEIN 1"/>
    <property type="match status" value="1"/>
</dbReference>
<feature type="transmembrane region" description="Helical" evidence="13">
    <location>
        <begin position="6"/>
        <end position="23"/>
    </location>
</feature>
<evidence type="ECO:0000256" key="9">
    <source>
        <dbReference type="ARBA" id="ARBA00022737"/>
    </source>
</evidence>
<evidence type="ECO:0000256" key="4">
    <source>
        <dbReference type="ARBA" id="ARBA00021741"/>
    </source>
</evidence>
<dbReference type="AlphaFoldDB" id="A0A1Y1XID5"/>
<evidence type="ECO:0000256" key="11">
    <source>
        <dbReference type="ARBA" id="ARBA00023034"/>
    </source>
</evidence>
<feature type="transmembrane region" description="Helical" evidence="13">
    <location>
        <begin position="97"/>
        <end position="115"/>
    </location>
</feature>
<dbReference type="Gene3D" id="1.20.1280.290">
    <property type="match status" value="2"/>
</dbReference>
<proteinExistence type="inferred from homology"/>
<dbReference type="InterPro" id="IPR004316">
    <property type="entry name" value="SWEET_rpt"/>
</dbReference>
<feature type="transmembrane region" description="Helical" evidence="13">
    <location>
        <begin position="67"/>
        <end position="85"/>
    </location>
</feature>
<evidence type="ECO:0000256" key="8">
    <source>
        <dbReference type="ARBA" id="ARBA00022692"/>
    </source>
</evidence>
<evidence type="ECO:0000256" key="10">
    <source>
        <dbReference type="ARBA" id="ARBA00022989"/>
    </source>
</evidence>
<evidence type="ECO:0000256" key="7">
    <source>
        <dbReference type="ARBA" id="ARBA00022597"/>
    </source>
</evidence>
<reference evidence="14 15" key="1">
    <citation type="submission" date="2016-08" db="EMBL/GenBank/DDBJ databases">
        <title>A Parts List for Fungal Cellulosomes Revealed by Comparative Genomics.</title>
        <authorList>
            <consortium name="DOE Joint Genome Institute"/>
            <person name="Haitjema C.H."/>
            <person name="Gilmore S.P."/>
            <person name="Henske J.K."/>
            <person name="Solomon K.V."/>
            <person name="De Groot R."/>
            <person name="Kuo A."/>
            <person name="Mondo S.J."/>
            <person name="Salamov A.A."/>
            <person name="Labutti K."/>
            <person name="Zhao Z."/>
            <person name="Chiniquy J."/>
            <person name="Barry K."/>
            <person name="Brewer H.M."/>
            <person name="Purvine S.O."/>
            <person name="Wright A.T."/>
            <person name="Boxma B."/>
            <person name="Van Alen T."/>
            <person name="Hackstein J.H."/>
            <person name="Baker S.E."/>
            <person name="Grigoriev I.V."/>
            <person name="O'Malley M.A."/>
        </authorList>
    </citation>
    <scope>NUCLEOTIDE SEQUENCE [LARGE SCALE GENOMIC DNA]</scope>
    <source>
        <strain evidence="14 15">S4</strain>
    </source>
</reference>
<reference evidence="14 15" key="2">
    <citation type="submission" date="2016-08" db="EMBL/GenBank/DDBJ databases">
        <title>Pervasive Adenine N6-methylation of Active Genes in Fungi.</title>
        <authorList>
            <consortium name="DOE Joint Genome Institute"/>
            <person name="Mondo S.J."/>
            <person name="Dannebaum R.O."/>
            <person name="Kuo R.C."/>
            <person name="Labutti K."/>
            <person name="Haridas S."/>
            <person name="Kuo A."/>
            <person name="Salamov A."/>
            <person name="Ahrendt S.R."/>
            <person name="Lipzen A."/>
            <person name="Sullivan W."/>
            <person name="Andreopoulos W.B."/>
            <person name="Clum A."/>
            <person name="Lindquist E."/>
            <person name="Daum C."/>
            <person name="Ramamoorthy G.K."/>
            <person name="Gryganskyi A."/>
            <person name="Culley D."/>
            <person name="Magnuson J.K."/>
            <person name="James T.Y."/>
            <person name="O'Malley M.A."/>
            <person name="Stajich J.E."/>
            <person name="Spatafora J.W."/>
            <person name="Visel A."/>
            <person name="Grigoriev I.V."/>
        </authorList>
    </citation>
    <scope>NUCLEOTIDE SEQUENCE [LARGE SCALE GENOMIC DNA]</scope>
    <source>
        <strain evidence="14 15">S4</strain>
    </source>
</reference>
<name>A0A1Y1XID5_9FUNG</name>
<keyword evidence="15" id="KW-1185">Reference proteome</keyword>
<gene>
    <name evidence="14" type="ORF">BCR32DRAFT_290897</name>
</gene>
<comment type="similarity">
    <text evidence="3">Belongs to the SWEET sugar transporter family.</text>
</comment>
<feature type="transmembrane region" description="Helical" evidence="13">
    <location>
        <begin position="183"/>
        <end position="204"/>
    </location>
</feature>
<keyword evidence="9" id="KW-0677">Repeat</keyword>
<evidence type="ECO:0000256" key="2">
    <source>
        <dbReference type="ARBA" id="ARBA00004653"/>
    </source>
</evidence>
<dbReference type="Pfam" id="PF03083">
    <property type="entry name" value="MtN3_slv"/>
    <property type="match status" value="2"/>
</dbReference>
<accession>A0A1Y1XID5</accession>
<dbReference type="FunFam" id="1.20.1280.290:FF:000004">
    <property type="entry name" value="Sugar transporter SWEET"/>
    <property type="match status" value="1"/>
</dbReference>
<keyword evidence="8 13" id="KW-0812">Transmembrane</keyword>
<sequence>MSIDNLVSIGATISTILMFLTHLKTPLEINRNINAIYIIPFFPHIMTFFNCTLWEKYGILKGDLAMIFVNFTGILITTNVIYIYYKNARDLKKKVEKSFTIAILGLIIILSYVKFNRGSTSYTVLGFITNISTIITFGSPLSTLKRVVQTKDNSSLSIHLIVISFVSSFLWTLYGYIINDKFVTVPNGLGCLLSAFQIIIYYIYSKDYSLPQNTIQMTPFHLKN</sequence>
<keyword evidence="5" id="KW-0813">Transport</keyword>
<dbReference type="EMBL" id="MCFG01000040">
    <property type="protein sequence ID" value="ORX85126.1"/>
    <property type="molecule type" value="Genomic_DNA"/>
</dbReference>
<feature type="transmembrane region" description="Helical" evidence="13">
    <location>
        <begin position="121"/>
        <end position="144"/>
    </location>
</feature>
<evidence type="ECO:0000313" key="15">
    <source>
        <dbReference type="Proteomes" id="UP000193944"/>
    </source>
</evidence>